<dbReference type="EMBL" id="BAAACA010000001">
    <property type="protein sequence ID" value="GAA0576368.1"/>
    <property type="molecule type" value="Genomic_DNA"/>
</dbReference>
<accession>A0ABN1EWJ6</accession>
<feature type="region of interest" description="Disordered" evidence="1">
    <location>
        <begin position="40"/>
        <end position="71"/>
    </location>
</feature>
<gene>
    <name evidence="2" type="ORF">GCM10010394_01070</name>
</gene>
<organism evidence="2 3">
    <name type="scientific">Streptomyces crystallinus</name>
    <dbReference type="NCBI Taxonomy" id="68191"/>
    <lineage>
        <taxon>Bacteria</taxon>
        <taxon>Bacillati</taxon>
        <taxon>Actinomycetota</taxon>
        <taxon>Actinomycetes</taxon>
        <taxon>Kitasatosporales</taxon>
        <taxon>Streptomycetaceae</taxon>
        <taxon>Streptomyces</taxon>
    </lineage>
</organism>
<evidence type="ECO:0000313" key="3">
    <source>
        <dbReference type="Proteomes" id="UP001500668"/>
    </source>
</evidence>
<name>A0ABN1EWJ6_9ACTN</name>
<proteinExistence type="predicted"/>
<keyword evidence="3" id="KW-1185">Reference proteome</keyword>
<evidence type="ECO:0000313" key="2">
    <source>
        <dbReference type="EMBL" id="GAA0576368.1"/>
    </source>
</evidence>
<reference evidence="2 3" key="1">
    <citation type="journal article" date="2019" name="Int. J. Syst. Evol. Microbiol.">
        <title>The Global Catalogue of Microorganisms (GCM) 10K type strain sequencing project: providing services to taxonomists for standard genome sequencing and annotation.</title>
        <authorList>
            <consortium name="The Broad Institute Genomics Platform"/>
            <consortium name="The Broad Institute Genome Sequencing Center for Infectious Disease"/>
            <person name="Wu L."/>
            <person name="Ma J."/>
        </authorList>
    </citation>
    <scope>NUCLEOTIDE SEQUENCE [LARGE SCALE GENOMIC DNA]</scope>
    <source>
        <strain evidence="2 3">JCM 5067</strain>
    </source>
</reference>
<comment type="caution">
    <text evidence="2">The sequence shown here is derived from an EMBL/GenBank/DDBJ whole genome shotgun (WGS) entry which is preliminary data.</text>
</comment>
<dbReference type="Proteomes" id="UP001500668">
    <property type="component" value="Unassembled WGS sequence"/>
</dbReference>
<sequence>MRRIDPPVWRRVVSPRLTPPTRTGVQTFTTEFVAKVPKGWVPAFEPPPAQRRSARSRGAKEAGSQRPAAHS</sequence>
<protein>
    <submittedName>
        <fullName evidence="2">Uncharacterized protein</fullName>
    </submittedName>
</protein>
<evidence type="ECO:0000256" key="1">
    <source>
        <dbReference type="SAM" id="MobiDB-lite"/>
    </source>
</evidence>